<dbReference type="Pfam" id="PF00931">
    <property type="entry name" value="NB-ARC"/>
    <property type="match status" value="1"/>
</dbReference>
<dbReference type="InterPro" id="IPR058192">
    <property type="entry name" value="WHD_ROQ1-like"/>
</dbReference>
<dbReference type="GO" id="GO:0006952">
    <property type="term" value="P:defense response"/>
    <property type="evidence" value="ECO:0007669"/>
    <property type="project" value="UniProtKB-KW"/>
</dbReference>
<dbReference type="Proteomes" id="UP001229421">
    <property type="component" value="Unassembled WGS sequence"/>
</dbReference>
<dbReference type="InterPro" id="IPR000157">
    <property type="entry name" value="TIR_dom"/>
</dbReference>
<dbReference type="InterPro" id="IPR001611">
    <property type="entry name" value="Leu-rich_rpt"/>
</dbReference>
<evidence type="ECO:0000256" key="1">
    <source>
        <dbReference type="ARBA" id="ARBA00022614"/>
    </source>
</evidence>
<dbReference type="InterPro" id="IPR002182">
    <property type="entry name" value="NB-ARC"/>
</dbReference>
<sequence>MNSYSSSLVSTSFKRKRDPNFESDDDERKSCKLLLRNDVFVNYSFEDIGKSFISHLKGALIQNSFTISDHTMLPFGKDMHLHVLKAIEESEIYVVVFSPRYASSARCLDELLHIMDSFRKFDQRKVLPLFFNVDPSHVRSQQGPFIEAFHHHDINIDPNRVQEWRQALKHAGRLSGLTIQNGDEAKFVKKILKELVKMQRPLKLHVTDYPVGIGSRAKELISTLRLDRKDCVLVVAVFGISGIGKTTIVKETFNRIASSFDLSCFLADIHYICQVPYWKVELPKALISCLTRGNTFSIMSNHNDGVTQIRRLVSRRKVLLVLDDVDNFQQLESLGVCPEWFYEGSRIIVTTRDKGSLGNIPYASYHTRLLNRRESLNLFTRLMFERDDHVYSMFIEEIVSHAGGHPLVLKVWSRHFKQYGREQWPSILETLKRIPHGDVQKQLQMSYDTLTNRSKKLFLDIACFFNNMDKDLVVKILQDEDSRFFPNNEIQYLVDKSLVEITPNNGLRLHYVIRDMGHEIVRQENEDEPGQRTRLSDPKDVKRVLTECSGTESVESIRLEWSMNVQRVTLKSLNNFRKMSNLRLIRLWDDACYQSAEMNRLCFKKLKYMFWYRFPLKSLDNIDMCNVVIVDLKYSKLETLWEGIKSLKKLRILDVSCSSSLTKTGSFSGLENLEELYFHCCEKLEELHESIGDLQKLTILDLRESIPLKMVPWEMIGKLASLQELSLGSDLNMELEPDEVNNSLFYSLKECPVTKLRFHGCNISKISCGVVSLTWLEHLYLYKTQFFSHPDSLLQLHGLNTFELERCNHIRSIPNLPRNITSIKVRDCESLVNLPCNISELKSLTGIHFYHCPKLGTEDPYFLMNITGLTKLSYLTVRSCSVSQVPNEIGNLVSLKELDLSLNRISSLPDSLSNLSQLVYLNIGFCHRLRMLPLLPSNLTDVAAHQCDKLDVMSSASIRTKVCKESPFSNRFTICLPWKEEVPEWCSYQSKGDVLSFVVPGNKICGAILCLGNSNPMMSNVALKMYNKTKNTSRHFEVEVQGSYMGIMCCPLDNTTLLVEPGDFVVLKLPQGLVSSCGLRLIYENDVVDSKLVIT</sequence>
<protein>
    <recommendedName>
        <fullName evidence="4">TIR domain-containing protein</fullName>
    </recommendedName>
</protein>
<keyword evidence="2" id="KW-0677">Repeat</keyword>
<evidence type="ECO:0000313" key="6">
    <source>
        <dbReference type="Proteomes" id="UP001229421"/>
    </source>
</evidence>
<reference evidence="5" key="1">
    <citation type="journal article" date="2023" name="bioRxiv">
        <title>Improved chromosome-level genome assembly for marigold (Tagetes erecta).</title>
        <authorList>
            <person name="Jiang F."/>
            <person name="Yuan L."/>
            <person name="Wang S."/>
            <person name="Wang H."/>
            <person name="Xu D."/>
            <person name="Wang A."/>
            <person name="Fan W."/>
        </authorList>
    </citation>
    <scope>NUCLEOTIDE SEQUENCE</scope>
    <source>
        <strain evidence="5">WSJ</strain>
        <tissue evidence="5">Leaf</tissue>
    </source>
</reference>
<dbReference type="SUPFAM" id="SSF52200">
    <property type="entry name" value="Toll/Interleukin receptor TIR domain"/>
    <property type="match status" value="1"/>
</dbReference>
<dbReference type="InterPro" id="IPR042197">
    <property type="entry name" value="Apaf_helical"/>
</dbReference>
<evidence type="ECO:0000256" key="2">
    <source>
        <dbReference type="ARBA" id="ARBA00022737"/>
    </source>
</evidence>
<dbReference type="PANTHER" id="PTHR11017:SF271">
    <property type="entry name" value="DISEASE RESISTANCE PROTEIN (TIR-NBS-LRR CLASS) FAMILY"/>
    <property type="match status" value="1"/>
</dbReference>
<dbReference type="Gene3D" id="1.10.8.430">
    <property type="entry name" value="Helical domain of apoptotic protease-activating factors"/>
    <property type="match status" value="1"/>
</dbReference>
<dbReference type="Gene3D" id="3.40.50.10140">
    <property type="entry name" value="Toll/interleukin-1 receptor homology (TIR) domain"/>
    <property type="match status" value="1"/>
</dbReference>
<dbReference type="GO" id="GO:0007165">
    <property type="term" value="P:signal transduction"/>
    <property type="evidence" value="ECO:0007669"/>
    <property type="project" value="InterPro"/>
</dbReference>
<dbReference type="PANTHER" id="PTHR11017">
    <property type="entry name" value="LEUCINE-RICH REPEAT-CONTAINING PROTEIN"/>
    <property type="match status" value="1"/>
</dbReference>
<dbReference type="GO" id="GO:0043531">
    <property type="term" value="F:ADP binding"/>
    <property type="evidence" value="ECO:0007669"/>
    <property type="project" value="InterPro"/>
</dbReference>
<dbReference type="InterPro" id="IPR032675">
    <property type="entry name" value="LRR_dom_sf"/>
</dbReference>
<dbReference type="PROSITE" id="PS51450">
    <property type="entry name" value="LRR"/>
    <property type="match status" value="1"/>
</dbReference>
<dbReference type="GO" id="GO:0051707">
    <property type="term" value="P:response to other organism"/>
    <property type="evidence" value="ECO:0007669"/>
    <property type="project" value="UniProtKB-ARBA"/>
</dbReference>
<dbReference type="SUPFAM" id="SSF52540">
    <property type="entry name" value="P-loop containing nucleoside triphosphate hydrolases"/>
    <property type="match status" value="1"/>
</dbReference>
<dbReference type="PRINTS" id="PR00364">
    <property type="entry name" value="DISEASERSIST"/>
</dbReference>
<organism evidence="5 6">
    <name type="scientific">Tagetes erecta</name>
    <name type="common">African marigold</name>
    <dbReference type="NCBI Taxonomy" id="13708"/>
    <lineage>
        <taxon>Eukaryota</taxon>
        <taxon>Viridiplantae</taxon>
        <taxon>Streptophyta</taxon>
        <taxon>Embryophyta</taxon>
        <taxon>Tracheophyta</taxon>
        <taxon>Spermatophyta</taxon>
        <taxon>Magnoliopsida</taxon>
        <taxon>eudicotyledons</taxon>
        <taxon>Gunneridae</taxon>
        <taxon>Pentapetalae</taxon>
        <taxon>asterids</taxon>
        <taxon>campanulids</taxon>
        <taxon>Asterales</taxon>
        <taxon>Asteraceae</taxon>
        <taxon>Asteroideae</taxon>
        <taxon>Heliantheae alliance</taxon>
        <taxon>Tageteae</taxon>
        <taxon>Tagetes</taxon>
    </lineage>
</organism>
<evidence type="ECO:0000259" key="4">
    <source>
        <dbReference type="PROSITE" id="PS50104"/>
    </source>
</evidence>
<dbReference type="Pfam" id="PF23282">
    <property type="entry name" value="WHD_ROQ1"/>
    <property type="match status" value="1"/>
</dbReference>
<dbReference type="SUPFAM" id="SSF52058">
    <property type="entry name" value="L domain-like"/>
    <property type="match status" value="1"/>
</dbReference>
<dbReference type="AlphaFoldDB" id="A0AAD8KD52"/>
<proteinExistence type="predicted"/>
<keyword evidence="3" id="KW-0611">Plant defense</keyword>
<dbReference type="Pfam" id="PF01582">
    <property type="entry name" value="TIR"/>
    <property type="match status" value="1"/>
</dbReference>
<keyword evidence="6" id="KW-1185">Reference proteome</keyword>
<feature type="domain" description="TIR" evidence="4">
    <location>
        <begin position="35"/>
        <end position="199"/>
    </location>
</feature>
<comment type="caution">
    <text evidence="5">The sequence shown here is derived from an EMBL/GenBank/DDBJ whole genome shotgun (WGS) entry which is preliminary data.</text>
</comment>
<dbReference type="Gene3D" id="3.80.10.10">
    <property type="entry name" value="Ribonuclease Inhibitor"/>
    <property type="match status" value="3"/>
</dbReference>
<gene>
    <name evidence="5" type="ORF">QVD17_22129</name>
</gene>
<dbReference type="Gene3D" id="3.40.50.300">
    <property type="entry name" value="P-loop containing nucleotide triphosphate hydrolases"/>
    <property type="match status" value="1"/>
</dbReference>
<accession>A0AAD8KD52</accession>
<evidence type="ECO:0000256" key="3">
    <source>
        <dbReference type="ARBA" id="ARBA00022821"/>
    </source>
</evidence>
<dbReference type="Pfam" id="PF23598">
    <property type="entry name" value="LRR_14"/>
    <property type="match status" value="1"/>
</dbReference>
<dbReference type="SUPFAM" id="SSF46785">
    <property type="entry name" value="Winged helix' DNA-binding domain"/>
    <property type="match status" value="1"/>
</dbReference>
<dbReference type="InterPro" id="IPR044974">
    <property type="entry name" value="Disease_R_plants"/>
</dbReference>
<dbReference type="SMART" id="SM00255">
    <property type="entry name" value="TIR"/>
    <property type="match status" value="1"/>
</dbReference>
<dbReference type="InterPro" id="IPR055414">
    <property type="entry name" value="LRR_R13L4/SHOC2-like"/>
</dbReference>
<evidence type="ECO:0000313" key="5">
    <source>
        <dbReference type="EMBL" id="KAK1420489.1"/>
    </source>
</evidence>
<dbReference type="PROSITE" id="PS50104">
    <property type="entry name" value="TIR"/>
    <property type="match status" value="1"/>
</dbReference>
<keyword evidence="1" id="KW-0433">Leucine-rich repeat</keyword>
<dbReference type="InterPro" id="IPR036390">
    <property type="entry name" value="WH_DNA-bd_sf"/>
</dbReference>
<name>A0AAD8KD52_TARER</name>
<dbReference type="EMBL" id="JAUHHV010000006">
    <property type="protein sequence ID" value="KAK1420489.1"/>
    <property type="molecule type" value="Genomic_DNA"/>
</dbReference>
<dbReference type="InterPro" id="IPR035897">
    <property type="entry name" value="Toll_tir_struct_dom_sf"/>
</dbReference>
<dbReference type="InterPro" id="IPR027417">
    <property type="entry name" value="P-loop_NTPase"/>
</dbReference>